<dbReference type="PANTHER" id="PTHR46825:SF8">
    <property type="entry name" value="BETA-LACTAMASE-RELATED"/>
    <property type="match status" value="1"/>
</dbReference>
<dbReference type="InterPro" id="IPR050491">
    <property type="entry name" value="AmpC-like"/>
</dbReference>
<proteinExistence type="predicted"/>
<protein>
    <recommendedName>
        <fullName evidence="1">Beta-lactamase-related domain-containing protein</fullName>
    </recommendedName>
</protein>
<evidence type="ECO:0000313" key="2">
    <source>
        <dbReference type="EMBL" id="GAA0964578.1"/>
    </source>
</evidence>
<dbReference type="PANTHER" id="PTHR46825">
    <property type="entry name" value="D-ALANYL-D-ALANINE-CARBOXYPEPTIDASE/ENDOPEPTIDASE AMPH"/>
    <property type="match status" value="1"/>
</dbReference>
<dbReference type="SUPFAM" id="SSF56601">
    <property type="entry name" value="beta-lactamase/transpeptidase-like"/>
    <property type="match status" value="1"/>
</dbReference>
<gene>
    <name evidence="2" type="ORF">GCM10009550_62770</name>
</gene>
<dbReference type="RefSeq" id="WP_344244933.1">
    <property type="nucleotide sequence ID" value="NZ_BAAAHH010000034.1"/>
</dbReference>
<reference evidence="2 3" key="1">
    <citation type="journal article" date="2019" name="Int. J. Syst. Evol. Microbiol.">
        <title>The Global Catalogue of Microorganisms (GCM) 10K type strain sequencing project: providing services to taxonomists for standard genome sequencing and annotation.</title>
        <authorList>
            <consortium name="The Broad Institute Genomics Platform"/>
            <consortium name="The Broad Institute Genome Sequencing Center for Infectious Disease"/>
            <person name="Wu L."/>
            <person name="Ma J."/>
        </authorList>
    </citation>
    <scope>NUCLEOTIDE SEQUENCE [LARGE SCALE GENOMIC DNA]</scope>
    <source>
        <strain evidence="2 3">JCM 10696</strain>
    </source>
</reference>
<sequence>MNWGVRLGELAAEHGVPGASLAVWHAGELTEHAAGVLNLATGVAATPDSLFQIGSVTKVWTATQVMLLAERGALTLDTPVRALLPEFAVADEEASRTVTVRHLLTHTSGIDGDLFLDTGRGDDCLERYVAACADLVQLHPPGATQSYVNAAYSVLGRVIERLTGKVWDAALREMVIEPLGLARTVTLPEEALLHRAAVGHLGAGADLRPTPVWGLMRPIGPAGLICASAADVVRFGRAHLDSSLLKDESRAAMRVPQVEVPNPHGLGEAWGLGWILDTWDGVRVLWHSGSTIGQQAALWVIPERGIVAALLTNGGHDSALRQDVARELFADLAGLTVRALPEPPAEPVPIDPARYTGLYERKHVRTLITERDGALHARVEVTTPGLAELGPPLELSLVPVDETTFLGSDGDNPARVPFVFFTLPDGTPYVHFSARANPRVS</sequence>
<organism evidence="2 3">
    <name type="scientific">Actinocorallia libanotica</name>
    <dbReference type="NCBI Taxonomy" id="46162"/>
    <lineage>
        <taxon>Bacteria</taxon>
        <taxon>Bacillati</taxon>
        <taxon>Actinomycetota</taxon>
        <taxon>Actinomycetes</taxon>
        <taxon>Streptosporangiales</taxon>
        <taxon>Thermomonosporaceae</taxon>
        <taxon>Actinocorallia</taxon>
    </lineage>
</organism>
<dbReference type="Proteomes" id="UP001500665">
    <property type="component" value="Unassembled WGS sequence"/>
</dbReference>
<dbReference type="InterPro" id="IPR001466">
    <property type="entry name" value="Beta-lactam-related"/>
</dbReference>
<dbReference type="Pfam" id="PF00144">
    <property type="entry name" value="Beta-lactamase"/>
    <property type="match status" value="1"/>
</dbReference>
<dbReference type="InterPro" id="IPR012338">
    <property type="entry name" value="Beta-lactam/transpept-like"/>
</dbReference>
<keyword evidence="3" id="KW-1185">Reference proteome</keyword>
<evidence type="ECO:0000313" key="3">
    <source>
        <dbReference type="Proteomes" id="UP001500665"/>
    </source>
</evidence>
<dbReference type="EMBL" id="BAAAHH010000034">
    <property type="protein sequence ID" value="GAA0964578.1"/>
    <property type="molecule type" value="Genomic_DNA"/>
</dbReference>
<evidence type="ECO:0000259" key="1">
    <source>
        <dbReference type="Pfam" id="PF00144"/>
    </source>
</evidence>
<feature type="domain" description="Beta-lactamase-related" evidence="1">
    <location>
        <begin position="9"/>
        <end position="323"/>
    </location>
</feature>
<comment type="caution">
    <text evidence="2">The sequence shown here is derived from an EMBL/GenBank/DDBJ whole genome shotgun (WGS) entry which is preliminary data.</text>
</comment>
<dbReference type="Gene3D" id="3.40.710.10">
    <property type="entry name" value="DD-peptidase/beta-lactamase superfamily"/>
    <property type="match status" value="1"/>
</dbReference>
<name>A0ABN1RUZ3_9ACTN</name>
<accession>A0ABN1RUZ3</accession>